<dbReference type="KEGG" id="coh:EAV92_06125"/>
<reference evidence="2 3" key="1">
    <citation type="submission" date="2018-10" db="EMBL/GenBank/DDBJ databases">
        <title>Genome Sequence of Cohnella sp.</title>
        <authorList>
            <person name="Srinivasan S."/>
            <person name="Kim M.K."/>
        </authorList>
    </citation>
    <scope>NUCLEOTIDE SEQUENCE [LARGE SCALE GENOMIC DNA]</scope>
    <source>
        <strain evidence="2 3">18JY8-7</strain>
    </source>
</reference>
<dbReference type="Gene3D" id="3.30.200.20">
    <property type="entry name" value="Phosphorylase Kinase, domain 1"/>
    <property type="match status" value="1"/>
</dbReference>
<dbReference type="Gene3D" id="3.90.1200.10">
    <property type="match status" value="1"/>
</dbReference>
<sequence length="345" mass="40318">MIMVKFGLIDFCRGSFDRMESIGEEIASHLKEWLGVSITGMSPIDKGWLNVKWRMDTEQGPLFVKYYHPERYKIHIRPDRKAEIERTLRFQDGLNEDGIPCPRVYRFDGSYIKETHSGLHYTVMEWLDGYTVPAGSMNKAQMHELGIATGRMHCWLGRIPQLEQPAWKPDKEAYLRQWKLNWDEAERADDSVVKEWLRRSCSIVDSTDFHIFDPSPIGWLHWDLWVDNILLREHGVAGIVDFDRMTMAYPEIDVARAVLSGALLDGQLDAGKVQAFMEGYRQNGAAPQGMLTRAFRMLYFIESIWWLRTEIRRESELSGLLARFVEEMHWIENNWDALPDRLDFA</sequence>
<dbReference type="Proteomes" id="UP000269097">
    <property type="component" value="Chromosome"/>
</dbReference>
<name>A0A3G3JVB8_9BACL</name>
<feature type="domain" description="Aminoglycoside phosphotransferase" evidence="1">
    <location>
        <begin position="42"/>
        <end position="280"/>
    </location>
</feature>
<accession>A0A3G3JVB8</accession>
<evidence type="ECO:0000259" key="1">
    <source>
        <dbReference type="Pfam" id="PF01636"/>
    </source>
</evidence>
<keyword evidence="3" id="KW-1185">Reference proteome</keyword>
<evidence type="ECO:0000313" key="3">
    <source>
        <dbReference type="Proteomes" id="UP000269097"/>
    </source>
</evidence>
<dbReference type="InterPro" id="IPR011009">
    <property type="entry name" value="Kinase-like_dom_sf"/>
</dbReference>
<dbReference type="SUPFAM" id="SSF56112">
    <property type="entry name" value="Protein kinase-like (PK-like)"/>
    <property type="match status" value="1"/>
</dbReference>
<evidence type="ECO:0000313" key="2">
    <source>
        <dbReference type="EMBL" id="AYQ72182.1"/>
    </source>
</evidence>
<dbReference type="PANTHER" id="PTHR21310">
    <property type="entry name" value="AMINOGLYCOSIDE PHOSPHOTRANSFERASE-RELATED-RELATED"/>
    <property type="match status" value="1"/>
</dbReference>
<dbReference type="InterPro" id="IPR051678">
    <property type="entry name" value="AGP_Transferase"/>
</dbReference>
<dbReference type="Pfam" id="PF01636">
    <property type="entry name" value="APH"/>
    <property type="match status" value="1"/>
</dbReference>
<protein>
    <recommendedName>
        <fullName evidence="1">Aminoglycoside phosphotransferase domain-containing protein</fullName>
    </recommendedName>
</protein>
<dbReference type="EMBL" id="CP033433">
    <property type="protein sequence ID" value="AYQ72182.1"/>
    <property type="molecule type" value="Genomic_DNA"/>
</dbReference>
<organism evidence="2 3">
    <name type="scientific">Cohnella candidum</name>
    <dbReference type="NCBI Taxonomy" id="2674991"/>
    <lineage>
        <taxon>Bacteria</taxon>
        <taxon>Bacillati</taxon>
        <taxon>Bacillota</taxon>
        <taxon>Bacilli</taxon>
        <taxon>Bacillales</taxon>
        <taxon>Paenibacillaceae</taxon>
        <taxon>Cohnella</taxon>
    </lineage>
</organism>
<dbReference type="InterPro" id="IPR002575">
    <property type="entry name" value="Aminoglycoside_PTrfase"/>
</dbReference>
<proteinExistence type="predicted"/>
<dbReference type="PANTHER" id="PTHR21310:SF15">
    <property type="entry name" value="AMINOGLYCOSIDE PHOSPHOTRANSFERASE DOMAIN-CONTAINING PROTEIN"/>
    <property type="match status" value="1"/>
</dbReference>
<gene>
    <name evidence="2" type="ORF">EAV92_06125</name>
</gene>
<dbReference type="AlphaFoldDB" id="A0A3G3JVB8"/>